<dbReference type="PANTHER" id="PTHR43335:SF4">
    <property type="entry name" value="ABC TRANSPORTER, ATP-BINDING PROTEIN"/>
    <property type="match status" value="1"/>
</dbReference>
<dbReference type="PROSITE" id="PS50893">
    <property type="entry name" value="ABC_TRANSPORTER_2"/>
    <property type="match status" value="1"/>
</dbReference>
<dbReference type="InterPro" id="IPR003593">
    <property type="entry name" value="AAA+_ATPase"/>
</dbReference>
<dbReference type="EMBL" id="BAAAQN010000079">
    <property type="protein sequence ID" value="GAA2060544.1"/>
    <property type="molecule type" value="Genomic_DNA"/>
</dbReference>
<keyword evidence="8" id="KW-1185">Reference proteome</keyword>
<keyword evidence="2" id="KW-0813">Transport</keyword>
<feature type="region of interest" description="Disordered" evidence="5">
    <location>
        <begin position="303"/>
        <end position="331"/>
    </location>
</feature>
<keyword evidence="4 7" id="KW-0067">ATP-binding</keyword>
<sequence>MIEAIGLTKQYGDKKAVDGLTFTVRPGMVTGFLGPNGAGKSTTMRMILGLDAPTSGTVTVNGRPYVKAVAPMREVGALLDAKAIHGGRTAYNHLLALAQSNRLPARRVGEVLELTGLTQVAKKRSGGFSLGMGQRLGIAAALLGDPRVLMFDEPVNGLDPDGIRWIREFMRRLAGEGRTVFVSSHLMSEMEHTADHLIVIGRGRLQADCSVKDFIARNSEQTVTVRTPETMKLLQLLAGKGARVSNDETGLITVRGATPQQIGDLAFDHQIRVHELAPHQGSLEEAFMEMTRDQVEYRAVAVGAGPNGPGGPGGPVPPQNPYAPGQMIGAR</sequence>
<name>A0ABP5GYD5_9ACTN</name>
<dbReference type="Pfam" id="PF00005">
    <property type="entry name" value="ABC_tran"/>
    <property type="match status" value="1"/>
</dbReference>
<gene>
    <name evidence="7" type="ORF">GCM10009839_84100</name>
</gene>
<accession>A0ABP5GYD5</accession>
<comment type="similarity">
    <text evidence="1">Belongs to the ABC transporter superfamily.</text>
</comment>
<dbReference type="InterPro" id="IPR027417">
    <property type="entry name" value="P-loop_NTPase"/>
</dbReference>
<feature type="compositionally biased region" description="Low complexity" evidence="5">
    <location>
        <begin position="322"/>
        <end position="331"/>
    </location>
</feature>
<dbReference type="RefSeq" id="WP_344671342.1">
    <property type="nucleotide sequence ID" value="NZ_BAAAQN010000079.1"/>
</dbReference>
<dbReference type="PANTHER" id="PTHR43335">
    <property type="entry name" value="ABC TRANSPORTER, ATP-BINDING PROTEIN"/>
    <property type="match status" value="1"/>
</dbReference>
<dbReference type="Proteomes" id="UP001500751">
    <property type="component" value="Unassembled WGS sequence"/>
</dbReference>
<evidence type="ECO:0000256" key="5">
    <source>
        <dbReference type="SAM" id="MobiDB-lite"/>
    </source>
</evidence>
<evidence type="ECO:0000256" key="2">
    <source>
        <dbReference type="ARBA" id="ARBA00022448"/>
    </source>
</evidence>
<dbReference type="SMART" id="SM00382">
    <property type="entry name" value="AAA"/>
    <property type="match status" value="1"/>
</dbReference>
<dbReference type="InterPro" id="IPR003439">
    <property type="entry name" value="ABC_transporter-like_ATP-bd"/>
</dbReference>
<feature type="compositionally biased region" description="Pro residues" evidence="5">
    <location>
        <begin position="312"/>
        <end position="321"/>
    </location>
</feature>
<evidence type="ECO:0000259" key="6">
    <source>
        <dbReference type="PROSITE" id="PS50893"/>
    </source>
</evidence>
<evidence type="ECO:0000256" key="1">
    <source>
        <dbReference type="ARBA" id="ARBA00005417"/>
    </source>
</evidence>
<evidence type="ECO:0000313" key="7">
    <source>
        <dbReference type="EMBL" id="GAA2060544.1"/>
    </source>
</evidence>
<reference evidence="8" key="1">
    <citation type="journal article" date="2019" name="Int. J. Syst. Evol. Microbiol.">
        <title>The Global Catalogue of Microorganisms (GCM) 10K type strain sequencing project: providing services to taxonomists for standard genome sequencing and annotation.</title>
        <authorList>
            <consortium name="The Broad Institute Genomics Platform"/>
            <consortium name="The Broad Institute Genome Sequencing Center for Infectious Disease"/>
            <person name="Wu L."/>
            <person name="Ma J."/>
        </authorList>
    </citation>
    <scope>NUCLEOTIDE SEQUENCE [LARGE SCALE GENOMIC DNA]</scope>
    <source>
        <strain evidence="8">JCM 16014</strain>
    </source>
</reference>
<evidence type="ECO:0000256" key="4">
    <source>
        <dbReference type="ARBA" id="ARBA00022840"/>
    </source>
</evidence>
<dbReference type="Gene3D" id="3.40.50.300">
    <property type="entry name" value="P-loop containing nucleotide triphosphate hydrolases"/>
    <property type="match status" value="1"/>
</dbReference>
<feature type="domain" description="ABC transporter" evidence="6">
    <location>
        <begin position="2"/>
        <end position="227"/>
    </location>
</feature>
<organism evidence="7 8">
    <name type="scientific">Catenulispora yoronensis</name>
    <dbReference type="NCBI Taxonomy" id="450799"/>
    <lineage>
        <taxon>Bacteria</taxon>
        <taxon>Bacillati</taxon>
        <taxon>Actinomycetota</taxon>
        <taxon>Actinomycetes</taxon>
        <taxon>Catenulisporales</taxon>
        <taxon>Catenulisporaceae</taxon>
        <taxon>Catenulispora</taxon>
    </lineage>
</organism>
<dbReference type="SUPFAM" id="SSF52540">
    <property type="entry name" value="P-loop containing nucleoside triphosphate hydrolases"/>
    <property type="match status" value="1"/>
</dbReference>
<dbReference type="GO" id="GO:0005524">
    <property type="term" value="F:ATP binding"/>
    <property type="evidence" value="ECO:0007669"/>
    <property type="project" value="UniProtKB-KW"/>
</dbReference>
<evidence type="ECO:0000313" key="8">
    <source>
        <dbReference type="Proteomes" id="UP001500751"/>
    </source>
</evidence>
<keyword evidence="3" id="KW-0547">Nucleotide-binding</keyword>
<comment type="caution">
    <text evidence="7">The sequence shown here is derived from an EMBL/GenBank/DDBJ whole genome shotgun (WGS) entry which is preliminary data.</text>
</comment>
<proteinExistence type="inferred from homology"/>
<protein>
    <submittedName>
        <fullName evidence="7">ABC transporter ATP-binding protein</fullName>
    </submittedName>
</protein>
<evidence type="ECO:0000256" key="3">
    <source>
        <dbReference type="ARBA" id="ARBA00022741"/>
    </source>
</evidence>